<evidence type="ECO:0000313" key="10">
    <source>
        <dbReference type="EMBL" id="KAJ8490480.1"/>
    </source>
</evidence>
<evidence type="ECO:0000256" key="7">
    <source>
        <dbReference type="RuleBase" id="RU363137"/>
    </source>
</evidence>
<protein>
    <recommendedName>
        <fullName evidence="7">Clathrin light chain</fullName>
    </recommendedName>
</protein>
<dbReference type="GO" id="GO:0032050">
    <property type="term" value="F:clathrin heavy chain binding"/>
    <property type="evidence" value="ECO:0007669"/>
    <property type="project" value="TreeGrafter"/>
</dbReference>
<dbReference type="Proteomes" id="UP001222027">
    <property type="component" value="Unassembled WGS sequence"/>
</dbReference>
<dbReference type="GO" id="GO:0030130">
    <property type="term" value="C:clathrin coat of trans-Golgi network vesicle"/>
    <property type="evidence" value="ECO:0007669"/>
    <property type="project" value="InterPro"/>
</dbReference>
<evidence type="ECO:0000256" key="4">
    <source>
        <dbReference type="ARBA" id="ARBA00023136"/>
    </source>
</evidence>
<gene>
    <name evidence="10" type="ORF">OPV22_012201</name>
</gene>
<reference evidence="10 11" key="1">
    <citation type="submission" date="2022-12" db="EMBL/GenBank/DDBJ databases">
        <title>Chromosome-scale assembly of the Ensete ventricosum genome.</title>
        <authorList>
            <person name="Dussert Y."/>
            <person name="Stocks J."/>
            <person name="Wendawek A."/>
            <person name="Woldeyes F."/>
            <person name="Nichols R.A."/>
            <person name="Borrell J.S."/>
        </authorList>
    </citation>
    <scope>NUCLEOTIDE SEQUENCE [LARGE SCALE GENOMIC DNA]</scope>
    <source>
        <strain evidence="11">cv. Maze</strain>
        <tissue evidence="10">Seeds</tissue>
    </source>
</reference>
<keyword evidence="11" id="KW-1185">Reference proteome</keyword>
<dbReference type="EMBL" id="JAQQAF010000004">
    <property type="protein sequence ID" value="KAJ8490480.1"/>
    <property type="molecule type" value="Genomic_DNA"/>
</dbReference>
<dbReference type="Pfam" id="PF01086">
    <property type="entry name" value="Clathrin_lg_ch"/>
    <property type="match status" value="1"/>
</dbReference>
<evidence type="ECO:0000256" key="3">
    <source>
        <dbReference type="ARBA" id="ARBA00005263"/>
    </source>
</evidence>
<name>A0AAV8R5K2_ENSVE</name>
<feature type="region of interest" description="Disordered" evidence="9">
    <location>
        <begin position="47"/>
        <end position="118"/>
    </location>
</feature>
<keyword evidence="5 7" id="KW-0168">Coated pit</keyword>
<keyword evidence="6 7" id="KW-0968">Cytoplasmic vesicle</keyword>
<feature type="compositionally biased region" description="Pro residues" evidence="9">
    <location>
        <begin position="282"/>
        <end position="291"/>
    </location>
</feature>
<comment type="caution">
    <text evidence="10">The sequence shown here is derived from an EMBL/GenBank/DDBJ whole genome shotgun (WGS) entry which is preliminary data.</text>
</comment>
<keyword evidence="4 7" id="KW-0472">Membrane</keyword>
<dbReference type="GO" id="GO:0006886">
    <property type="term" value="P:intracellular protein transport"/>
    <property type="evidence" value="ECO:0007669"/>
    <property type="project" value="InterPro"/>
</dbReference>
<sequence length="322" mass="35539">MSSSFDGAFDVHDEEVAVGASVRPFDDDGYGYDPRLPSQRFDAFSSAVDGVDGQDPDDDDPAGGVGGFHHVLVRHVSGDDGSFPPSPEGYGFRAGHHPSGFSSAPSPFSVPESNGKAYGESGDEEIFASDGLILQPPGEMQPEEGFVLREWRRQNAVLLEEKERKEKEVRNQILAEAEEYKIAFYEKRKMNFEMNKIQIREREKLFLANQENFHATADKDYWKSIAELIPREIPSIEKRRGKKEHEKKPSVVVIQGPKPGKPTDLSRMRQILVKLKHDTPPHLKPFPPPAPTKDGAAAAGAKQETAAKETSSNNTSSNNVAA</sequence>
<dbReference type="GO" id="GO:0030132">
    <property type="term" value="C:clathrin coat of coated pit"/>
    <property type="evidence" value="ECO:0007669"/>
    <property type="project" value="InterPro"/>
</dbReference>
<dbReference type="GO" id="GO:0005198">
    <property type="term" value="F:structural molecule activity"/>
    <property type="evidence" value="ECO:0007669"/>
    <property type="project" value="InterPro"/>
</dbReference>
<organism evidence="10 11">
    <name type="scientific">Ensete ventricosum</name>
    <name type="common">Abyssinian banana</name>
    <name type="synonym">Musa ensete</name>
    <dbReference type="NCBI Taxonomy" id="4639"/>
    <lineage>
        <taxon>Eukaryota</taxon>
        <taxon>Viridiplantae</taxon>
        <taxon>Streptophyta</taxon>
        <taxon>Embryophyta</taxon>
        <taxon>Tracheophyta</taxon>
        <taxon>Spermatophyta</taxon>
        <taxon>Magnoliopsida</taxon>
        <taxon>Liliopsida</taxon>
        <taxon>Zingiberales</taxon>
        <taxon>Musaceae</taxon>
        <taxon>Ensete</taxon>
    </lineage>
</organism>
<comment type="similarity">
    <text evidence="3 7">Belongs to the clathrin light chain family.</text>
</comment>
<feature type="coiled-coil region" evidence="8">
    <location>
        <begin position="148"/>
        <end position="179"/>
    </location>
</feature>
<evidence type="ECO:0000256" key="1">
    <source>
        <dbReference type="ARBA" id="ARBA00003913"/>
    </source>
</evidence>
<evidence type="ECO:0000256" key="5">
    <source>
        <dbReference type="ARBA" id="ARBA00023176"/>
    </source>
</evidence>
<proteinExistence type="inferred from homology"/>
<dbReference type="PANTHER" id="PTHR10639:SF7">
    <property type="entry name" value="CLATHRIN LIGHT CHAIN"/>
    <property type="match status" value="1"/>
</dbReference>
<dbReference type="PANTHER" id="PTHR10639">
    <property type="entry name" value="CLATHRIN LIGHT CHAIN"/>
    <property type="match status" value="1"/>
</dbReference>
<evidence type="ECO:0000256" key="2">
    <source>
        <dbReference type="ARBA" id="ARBA00004180"/>
    </source>
</evidence>
<evidence type="ECO:0000256" key="9">
    <source>
        <dbReference type="SAM" id="MobiDB-lite"/>
    </source>
</evidence>
<evidence type="ECO:0000256" key="6">
    <source>
        <dbReference type="ARBA" id="ARBA00023329"/>
    </source>
</evidence>
<evidence type="ECO:0000313" key="11">
    <source>
        <dbReference type="Proteomes" id="UP001222027"/>
    </source>
</evidence>
<dbReference type="AlphaFoldDB" id="A0AAV8R5K2"/>
<comment type="function">
    <text evidence="1 7">Clathrin is the major protein of the polyhedral coat of coated pits and vesicles.</text>
</comment>
<keyword evidence="8" id="KW-0175">Coiled coil</keyword>
<feature type="compositionally biased region" description="Low complexity" evidence="9">
    <location>
        <begin position="98"/>
        <end position="113"/>
    </location>
</feature>
<comment type="subcellular location">
    <subcellularLocation>
        <location evidence="2 7">Cytoplasmic vesicle membrane</location>
        <topology evidence="2 7">Peripheral membrane protein</topology>
        <orientation evidence="2 7">Cytoplasmic side</orientation>
    </subcellularLocation>
    <subcellularLocation>
        <location evidence="7">Membrane</location>
        <location evidence="7">Coated pit</location>
        <topology evidence="7">Peripheral membrane protein</topology>
        <orientation evidence="7">Cytoplasmic side</orientation>
    </subcellularLocation>
    <text evidence="7">Cytoplasmic face of coated pits and vesicles.</text>
</comment>
<dbReference type="GO" id="GO:0072583">
    <property type="term" value="P:clathrin-dependent endocytosis"/>
    <property type="evidence" value="ECO:0007669"/>
    <property type="project" value="TreeGrafter"/>
</dbReference>
<evidence type="ECO:0000256" key="8">
    <source>
        <dbReference type="SAM" id="Coils"/>
    </source>
</evidence>
<feature type="compositionally biased region" description="Acidic residues" evidence="9">
    <location>
        <begin position="52"/>
        <end position="61"/>
    </location>
</feature>
<feature type="compositionally biased region" description="Low complexity" evidence="9">
    <location>
        <begin position="292"/>
        <end position="322"/>
    </location>
</feature>
<feature type="compositionally biased region" description="Basic and acidic residues" evidence="9">
    <location>
        <begin position="236"/>
        <end position="249"/>
    </location>
</feature>
<dbReference type="InterPro" id="IPR000996">
    <property type="entry name" value="Clathrin_L-chain"/>
</dbReference>
<feature type="region of interest" description="Disordered" evidence="9">
    <location>
        <begin position="236"/>
        <end position="322"/>
    </location>
</feature>
<accession>A0AAV8R5K2</accession>